<dbReference type="EMBL" id="JAWDJW010006812">
    <property type="protein sequence ID" value="KAK3063535.1"/>
    <property type="molecule type" value="Genomic_DNA"/>
</dbReference>
<name>A0ACC3D8U2_9PEZI</name>
<sequence>MPKRTASKTLAGPRASAKTASHTTTNKANSNTNINTISELRELSILLTALRTRNKNQHRRSVWWAHFEQYRKFVIRLVHQSTAGNEETPEKEIEVVRTKKVGKWHRAFKQLVSDNQFAALGLVLLAALARVVHLLGIDDFDDVNELQGANEGRTTEELEKGAQERGLVDLGQGLDRDEMDKVDGEDKEEEEQEEEWEGFSD</sequence>
<organism evidence="1 2">
    <name type="scientific">Coniosporium uncinatum</name>
    <dbReference type="NCBI Taxonomy" id="93489"/>
    <lineage>
        <taxon>Eukaryota</taxon>
        <taxon>Fungi</taxon>
        <taxon>Dikarya</taxon>
        <taxon>Ascomycota</taxon>
        <taxon>Pezizomycotina</taxon>
        <taxon>Dothideomycetes</taxon>
        <taxon>Dothideomycetes incertae sedis</taxon>
        <taxon>Coniosporium</taxon>
    </lineage>
</organism>
<evidence type="ECO:0000313" key="2">
    <source>
        <dbReference type="Proteomes" id="UP001186974"/>
    </source>
</evidence>
<protein>
    <submittedName>
        <fullName evidence="1">Uncharacterized protein</fullName>
    </submittedName>
</protein>
<dbReference type="Proteomes" id="UP001186974">
    <property type="component" value="Unassembled WGS sequence"/>
</dbReference>
<accession>A0ACC3D8U2</accession>
<proteinExistence type="predicted"/>
<evidence type="ECO:0000313" key="1">
    <source>
        <dbReference type="EMBL" id="KAK3063535.1"/>
    </source>
</evidence>
<gene>
    <name evidence="1" type="ORF">LTS18_014752</name>
</gene>
<comment type="caution">
    <text evidence="1">The sequence shown here is derived from an EMBL/GenBank/DDBJ whole genome shotgun (WGS) entry which is preliminary data.</text>
</comment>
<reference evidence="1" key="1">
    <citation type="submission" date="2024-09" db="EMBL/GenBank/DDBJ databases">
        <title>Black Yeasts Isolated from many extreme environments.</title>
        <authorList>
            <person name="Coleine C."/>
            <person name="Stajich J.E."/>
            <person name="Selbmann L."/>
        </authorList>
    </citation>
    <scope>NUCLEOTIDE SEQUENCE</scope>
    <source>
        <strain evidence="1">CCFEE 5737</strain>
    </source>
</reference>
<keyword evidence="2" id="KW-1185">Reference proteome</keyword>